<sequence>MSTLSGRVGQANVRATACVGCRTELPSSSRTRRKNRRSETTTAESTRTSIATVRKISTQAKSSDLITVFKTPGKKRCRIKPDLMYIIINIDNFNQGVIHNFHNTNNELPTVEKLKKKLEEDINYKVREFWWKNTENNRKVLIENSNIRFQQGRPIVYTDECYVGSSHSSQKAWTDGTTKGLKKPISKGQHVVIVQAGSETGRYIIPNALLTFKAGTKSDDYHDKMNFENYGKWLKSQLMPNLPANSVVLFDNASYHNKLWDRAPTSNAKKAAMQAWLTEKGIQYEKTQLKKPQLYNLIKANKERFKTFSIDRILAEQGHQVLRLPPYHTDLNPIKTICRQQKSYSRKSFTDGCLGLAKAMQKGAGYKEQYAMSDHVVDLGTEEFIIQVNGDSSDDSIDESDEDESTSADDRSSPEPGPTTSKALIPLKE</sequence>
<feature type="region of interest" description="Disordered" evidence="1">
    <location>
        <begin position="24"/>
        <end position="49"/>
    </location>
</feature>
<feature type="compositionally biased region" description="Low complexity" evidence="1">
    <location>
        <begin position="40"/>
        <end position="49"/>
    </location>
</feature>
<keyword evidence="3" id="KW-1185">Reference proteome</keyword>
<evidence type="ECO:0000313" key="2">
    <source>
        <dbReference type="EMBL" id="KAL0879675.1"/>
    </source>
</evidence>
<feature type="region of interest" description="Disordered" evidence="1">
    <location>
        <begin position="388"/>
        <end position="429"/>
    </location>
</feature>
<dbReference type="InterPro" id="IPR036397">
    <property type="entry name" value="RNaseH_sf"/>
</dbReference>
<dbReference type="PANTHER" id="PTHR33939">
    <property type="entry name" value="PROTEIN CBG22215"/>
    <property type="match status" value="1"/>
</dbReference>
<organism evidence="2 3">
    <name type="scientific">Loxostege sticticalis</name>
    <name type="common">Beet webworm moth</name>
    <dbReference type="NCBI Taxonomy" id="481309"/>
    <lineage>
        <taxon>Eukaryota</taxon>
        <taxon>Metazoa</taxon>
        <taxon>Ecdysozoa</taxon>
        <taxon>Arthropoda</taxon>
        <taxon>Hexapoda</taxon>
        <taxon>Insecta</taxon>
        <taxon>Pterygota</taxon>
        <taxon>Neoptera</taxon>
        <taxon>Endopterygota</taxon>
        <taxon>Lepidoptera</taxon>
        <taxon>Glossata</taxon>
        <taxon>Ditrysia</taxon>
        <taxon>Pyraloidea</taxon>
        <taxon>Crambidae</taxon>
        <taxon>Pyraustinae</taxon>
        <taxon>Loxostege</taxon>
    </lineage>
</organism>
<gene>
    <name evidence="2" type="ORF">ABMA27_003390</name>
</gene>
<evidence type="ECO:0008006" key="4">
    <source>
        <dbReference type="Google" id="ProtNLM"/>
    </source>
</evidence>
<reference evidence="2 3" key="1">
    <citation type="submission" date="2024-06" db="EMBL/GenBank/DDBJ databases">
        <title>A chromosome-level genome assembly of beet webworm, Loxostege sticticalis.</title>
        <authorList>
            <person name="Zhang Y."/>
        </authorList>
    </citation>
    <scope>NUCLEOTIDE SEQUENCE [LARGE SCALE GENOMIC DNA]</scope>
    <source>
        <strain evidence="2">AQ026</strain>
        <tissue evidence="2">Whole body</tissue>
    </source>
</reference>
<dbReference type="Gene3D" id="3.30.420.10">
    <property type="entry name" value="Ribonuclease H-like superfamily/Ribonuclease H"/>
    <property type="match status" value="1"/>
</dbReference>
<dbReference type="PANTHER" id="PTHR33939:SF1">
    <property type="entry name" value="DUF4371 DOMAIN-CONTAINING PROTEIN"/>
    <property type="match status" value="1"/>
</dbReference>
<dbReference type="Proteomes" id="UP001549920">
    <property type="component" value="Unassembled WGS sequence"/>
</dbReference>
<evidence type="ECO:0000256" key="1">
    <source>
        <dbReference type="SAM" id="MobiDB-lite"/>
    </source>
</evidence>
<feature type="compositionally biased region" description="Acidic residues" evidence="1">
    <location>
        <begin position="392"/>
        <end position="407"/>
    </location>
</feature>
<comment type="caution">
    <text evidence="2">The sequence shown here is derived from an EMBL/GenBank/DDBJ whole genome shotgun (WGS) entry which is preliminary data.</text>
</comment>
<name>A0ABR3HSZ9_LOXSC</name>
<dbReference type="EMBL" id="JBEUOH010000014">
    <property type="protein sequence ID" value="KAL0879675.1"/>
    <property type="molecule type" value="Genomic_DNA"/>
</dbReference>
<protein>
    <recommendedName>
        <fullName evidence="4">Tc1-like transposase DDE domain-containing protein</fullName>
    </recommendedName>
</protein>
<proteinExistence type="predicted"/>
<accession>A0ABR3HSZ9</accession>
<evidence type="ECO:0000313" key="3">
    <source>
        <dbReference type="Proteomes" id="UP001549920"/>
    </source>
</evidence>